<dbReference type="Gene3D" id="3.90.460.10">
    <property type="entry name" value="Ferredoxin thioredoxin reductase catalytic beta subunit"/>
    <property type="match status" value="1"/>
</dbReference>
<dbReference type="KEGG" id="dru:Desru_1975"/>
<proteinExistence type="predicted"/>
<dbReference type="HOGENOM" id="CLU_1903329_0_0_9"/>
<dbReference type="STRING" id="696281.Desru_1975"/>
<reference evidence="2" key="1">
    <citation type="submission" date="2011-05" db="EMBL/GenBank/DDBJ databases">
        <title>Complete sequence of Desulfotomaculum ruminis DSM 2154.</title>
        <authorList>
            <person name="Lucas S."/>
            <person name="Copeland A."/>
            <person name="Lapidus A."/>
            <person name="Cheng J.-F."/>
            <person name="Goodwin L."/>
            <person name="Pitluck S."/>
            <person name="Lu M."/>
            <person name="Detter J.C."/>
            <person name="Han C."/>
            <person name="Tapia R."/>
            <person name="Land M."/>
            <person name="Hauser L."/>
            <person name="Kyrpides N."/>
            <person name="Ivanova N."/>
            <person name="Mikhailova N."/>
            <person name="Pagani I."/>
            <person name="Stams A.J.M."/>
            <person name="Plugge C.M."/>
            <person name="Muyzer G."/>
            <person name="Kuever J."/>
            <person name="Parshina S.N."/>
            <person name="Ivanova A.E."/>
            <person name="Nazina T.N."/>
            <person name="Brambilla E."/>
            <person name="Spring S."/>
            <person name="Klenk H.-P."/>
            <person name="Woyke T."/>
        </authorList>
    </citation>
    <scope>NUCLEOTIDE SEQUENCE [LARGE SCALE GENOMIC DNA]</scope>
    <source>
        <strain evidence="2">ATCC 23193 / DSM 2154 / NCIB 8452 / DL</strain>
    </source>
</reference>
<dbReference type="RefSeq" id="WP_013841993.1">
    <property type="nucleotide sequence ID" value="NC_015589.1"/>
</dbReference>
<dbReference type="EMBL" id="CP002780">
    <property type="protein sequence ID" value="AEG60231.1"/>
    <property type="molecule type" value="Genomic_DNA"/>
</dbReference>
<dbReference type="OrthoDB" id="2054684at2"/>
<gene>
    <name evidence="1" type="ordered locus">Desru_1975</name>
</gene>
<keyword evidence="2" id="KW-1185">Reference proteome</keyword>
<dbReference type="InterPro" id="IPR005906">
    <property type="entry name" value="LysW"/>
</dbReference>
<organism evidence="1 2">
    <name type="scientific">Desulforamulus ruminis (strain ATCC 23193 / DSM 2154 / NCIMB 8452 / DL)</name>
    <name type="common">Desulfotomaculum ruminis</name>
    <dbReference type="NCBI Taxonomy" id="696281"/>
    <lineage>
        <taxon>Bacteria</taxon>
        <taxon>Bacillati</taxon>
        <taxon>Bacillota</taxon>
        <taxon>Clostridia</taxon>
        <taxon>Eubacteriales</taxon>
        <taxon>Peptococcaceae</taxon>
        <taxon>Desulforamulus</taxon>
    </lineage>
</organism>
<accession>F6DUU3</accession>
<evidence type="ECO:0000313" key="1">
    <source>
        <dbReference type="EMBL" id="AEG60231.1"/>
    </source>
</evidence>
<dbReference type="Proteomes" id="UP000009234">
    <property type="component" value="Chromosome"/>
</dbReference>
<name>F6DUU3_DESRL</name>
<dbReference type="InterPro" id="IPR004209">
    <property type="entry name" value="FTR_bsu"/>
</dbReference>
<dbReference type="Pfam" id="PF02943">
    <property type="entry name" value="FeThRed_B"/>
    <property type="match status" value="1"/>
</dbReference>
<sequence length="133" mass="15142">MKHKILCPVCQVAFLQEGHLKPQEVVICPVCGAKLEVTEVEPEISARKLEQPPQEEIEQRIEAFAKLRGFVFNEDRGMVLEGLMEKKKQFGDFFCPCKFDNIPENICPCLETRKGFVRKEGRCHCGLFNASKG</sequence>
<dbReference type="InterPro" id="IPR036644">
    <property type="entry name" value="FTR_bsu_sf"/>
</dbReference>
<dbReference type="Pfam" id="PF21344">
    <property type="entry name" value="Zn_ribbon_LysW"/>
    <property type="match status" value="1"/>
</dbReference>
<dbReference type="AlphaFoldDB" id="F6DUU3"/>
<protein>
    <submittedName>
        <fullName evidence="1">Uncharacterized protein</fullName>
    </submittedName>
</protein>
<dbReference type="GO" id="GO:0016730">
    <property type="term" value="F:oxidoreductase activity, acting on iron-sulfur proteins as donors"/>
    <property type="evidence" value="ECO:0007669"/>
    <property type="project" value="InterPro"/>
</dbReference>
<reference evidence="1 2" key="2">
    <citation type="journal article" date="2012" name="Stand. Genomic Sci.">
        <title>Complete genome sequence of the sulfate-reducing firmicute Desulfotomaculum ruminis type strain (DL(T)).</title>
        <authorList>
            <person name="Spring S."/>
            <person name="Visser M."/>
            <person name="Lu M."/>
            <person name="Copeland A."/>
            <person name="Lapidus A."/>
            <person name="Lucas S."/>
            <person name="Cheng J.F."/>
            <person name="Han C."/>
            <person name="Tapia R."/>
            <person name="Goodwin L.A."/>
            <person name="Pitluck S."/>
            <person name="Ivanova N."/>
            <person name="Land M."/>
            <person name="Hauser L."/>
            <person name="Larimer F."/>
            <person name="Rohde M."/>
            <person name="Goker M."/>
            <person name="Detter J.C."/>
            <person name="Kyrpides N.C."/>
            <person name="Woyke T."/>
            <person name="Schaap P.J."/>
            <person name="Plugge C.M."/>
            <person name="Muyzer G."/>
            <person name="Kuever J."/>
            <person name="Pereira I.A."/>
            <person name="Parshina S.N."/>
            <person name="Bernier-Latmani R."/>
            <person name="Stams A.J."/>
            <person name="Klenk H.P."/>
        </authorList>
    </citation>
    <scope>NUCLEOTIDE SEQUENCE [LARGE SCALE GENOMIC DNA]</scope>
    <source>
        <strain evidence="2">ATCC 23193 / DSM 2154 / NCIB 8452 / DL</strain>
    </source>
</reference>
<dbReference type="SUPFAM" id="SSF57662">
    <property type="entry name" value="Ferredoxin thioredoxin reductase (FTR), catalytic beta chain"/>
    <property type="match status" value="1"/>
</dbReference>
<evidence type="ECO:0000313" key="2">
    <source>
        <dbReference type="Proteomes" id="UP000009234"/>
    </source>
</evidence>